<evidence type="ECO:0000313" key="2">
    <source>
        <dbReference type="Proteomes" id="UP000297245"/>
    </source>
</evidence>
<reference evidence="1 2" key="1">
    <citation type="journal article" date="2019" name="Nat. Ecol. Evol.">
        <title>Megaphylogeny resolves global patterns of mushroom evolution.</title>
        <authorList>
            <person name="Varga T."/>
            <person name="Krizsan K."/>
            <person name="Foldi C."/>
            <person name="Dima B."/>
            <person name="Sanchez-Garcia M."/>
            <person name="Sanchez-Ramirez S."/>
            <person name="Szollosi G.J."/>
            <person name="Szarkandi J.G."/>
            <person name="Papp V."/>
            <person name="Albert L."/>
            <person name="Andreopoulos W."/>
            <person name="Angelini C."/>
            <person name="Antonin V."/>
            <person name="Barry K.W."/>
            <person name="Bougher N.L."/>
            <person name="Buchanan P."/>
            <person name="Buyck B."/>
            <person name="Bense V."/>
            <person name="Catcheside P."/>
            <person name="Chovatia M."/>
            <person name="Cooper J."/>
            <person name="Damon W."/>
            <person name="Desjardin D."/>
            <person name="Finy P."/>
            <person name="Geml J."/>
            <person name="Haridas S."/>
            <person name="Hughes K."/>
            <person name="Justo A."/>
            <person name="Karasinski D."/>
            <person name="Kautmanova I."/>
            <person name="Kiss B."/>
            <person name="Kocsube S."/>
            <person name="Kotiranta H."/>
            <person name="LaButti K.M."/>
            <person name="Lechner B.E."/>
            <person name="Liimatainen K."/>
            <person name="Lipzen A."/>
            <person name="Lukacs Z."/>
            <person name="Mihaltcheva S."/>
            <person name="Morgado L.N."/>
            <person name="Niskanen T."/>
            <person name="Noordeloos M.E."/>
            <person name="Ohm R.A."/>
            <person name="Ortiz-Santana B."/>
            <person name="Ovrebo C."/>
            <person name="Racz N."/>
            <person name="Riley R."/>
            <person name="Savchenko A."/>
            <person name="Shiryaev A."/>
            <person name="Soop K."/>
            <person name="Spirin V."/>
            <person name="Szebenyi C."/>
            <person name="Tomsovsky M."/>
            <person name="Tulloss R.E."/>
            <person name="Uehling J."/>
            <person name="Grigoriev I.V."/>
            <person name="Vagvolgyi C."/>
            <person name="Papp T."/>
            <person name="Martin F.M."/>
            <person name="Miettinen O."/>
            <person name="Hibbett D.S."/>
            <person name="Nagy L.G."/>
        </authorList>
    </citation>
    <scope>NUCLEOTIDE SEQUENCE [LARGE SCALE GENOMIC DNA]</scope>
    <source>
        <strain evidence="1 2">CBS 962.96</strain>
    </source>
</reference>
<organism evidence="1 2">
    <name type="scientific">Dendrothele bispora (strain CBS 962.96)</name>
    <dbReference type="NCBI Taxonomy" id="1314807"/>
    <lineage>
        <taxon>Eukaryota</taxon>
        <taxon>Fungi</taxon>
        <taxon>Dikarya</taxon>
        <taxon>Basidiomycota</taxon>
        <taxon>Agaricomycotina</taxon>
        <taxon>Agaricomycetes</taxon>
        <taxon>Agaricomycetidae</taxon>
        <taxon>Agaricales</taxon>
        <taxon>Agaricales incertae sedis</taxon>
        <taxon>Dendrothele</taxon>
    </lineage>
</organism>
<dbReference type="AlphaFoldDB" id="A0A4S8LGT1"/>
<dbReference type="EMBL" id="ML179428">
    <property type="protein sequence ID" value="THU87953.1"/>
    <property type="molecule type" value="Genomic_DNA"/>
</dbReference>
<keyword evidence="2" id="KW-1185">Reference proteome</keyword>
<name>A0A4S8LGT1_DENBC</name>
<evidence type="ECO:0000313" key="1">
    <source>
        <dbReference type="EMBL" id="THU87953.1"/>
    </source>
</evidence>
<dbReference type="Proteomes" id="UP000297245">
    <property type="component" value="Unassembled WGS sequence"/>
</dbReference>
<sequence length="98" mass="11071">MFYVHNLLLFFPPSPLFPTVVSCLSPSRFSYLFSVSVSFFLDFSWTLFTSPFSSFFLSSCQSSVSTSSLFLCTFLSSFLPLSLFPSLSLSLNHYPQSE</sequence>
<protein>
    <submittedName>
        <fullName evidence="1">Uncharacterized protein</fullName>
    </submittedName>
</protein>
<proteinExistence type="predicted"/>
<accession>A0A4S8LGT1</accession>
<gene>
    <name evidence="1" type="ORF">K435DRAFT_324945</name>
</gene>